<reference evidence="3" key="1">
    <citation type="submission" date="2012-06" db="EMBL/GenBank/DDBJ databases">
        <title>Complete sequence of chromosome of Desulfomonile tiedjei DSM 6799.</title>
        <authorList>
            <person name="Lucas S."/>
            <person name="Copeland A."/>
            <person name="Lapidus A."/>
            <person name="Glavina del Rio T."/>
            <person name="Dalin E."/>
            <person name="Tice H."/>
            <person name="Bruce D."/>
            <person name="Goodwin L."/>
            <person name="Pitluck S."/>
            <person name="Peters L."/>
            <person name="Ovchinnikova G."/>
            <person name="Zeytun A."/>
            <person name="Lu M."/>
            <person name="Kyrpides N."/>
            <person name="Mavromatis K."/>
            <person name="Ivanova N."/>
            <person name="Brettin T."/>
            <person name="Detter J.C."/>
            <person name="Han C."/>
            <person name="Larimer F."/>
            <person name="Land M."/>
            <person name="Hauser L."/>
            <person name="Markowitz V."/>
            <person name="Cheng J.-F."/>
            <person name="Hugenholtz P."/>
            <person name="Woyke T."/>
            <person name="Wu D."/>
            <person name="Spring S."/>
            <person name="Schroeder M."/>
            <person name="Brambilla E."/>
            <person name="Klenk H.-P."/>
            <person name="Eisen J.A."/>
        </authorList>
    </citation>
    <scope>NUCLEOTIDE SEQUENCE [LARGE SCALE GENOMIC DNA]</scope>
    <source>
        <strain evidence="3">ATCC 49306 / DSM 6799 / DCB-1</strain>
    </source>
</reference>
<dbReference type="Proteomes" id="UP000006055">
    <property type="component" value="Chromosome"/>
</dbReference>
<sequence>MLAEEHFRDLVDDIKPVIPCDLNDLQSLYAHYNLPSDGYFSTSVVSDHLSQKISQILLGAVNGSMKGQVSIELSFLKKQIVMRYFLDEVDYQPYWAVLNFISSSLFSLSDDTLLTDDETAWRSAIEFAREKALLNPSIFDDPPDRLTRLHSRERAVAEAARYFRNRKCQLHLDMGKIVMDDNELERITQELDSKIRIYGGRRFAEYLFDKMKPIFCPSQERYHLIRRPTTAPSPSQRQTPFGYLINLSVKHLESRRIVLPNQAKILNEILETATMLAGLFDVQPYHFAENIQIPPHRFISAVSEHALFDRIFAFPQWRPSDLTGILRGLFKWVEADPGSAVLDWTIEDAATLVESIIRLCKGNNEPHFFHVSLLRRELANMPEQTLQALLTVFSHDASEVNHGFLSPVCVPQRCRDFMFKPLVKLNAGEYCLMSSSGCAPAFYEAIAMALRDICGQSTDKKIGDSLEQYVRQVLVKKGITLVHGEYQFRSIPDGRCAKDKHLRGDCDLAVETADTIILFEVKKQPFTRPSRAGKSGELLHDLAKGFVRGHKQLVRQAIILKESGSLVLQSDQGEYELQSNGRAVERVFVTLDDYGAFQDQVLANGLLEFMTFVGISSEDQGLQKKLEKVRSECLELRECLMRLLGPSERPFDRPFFNCRFISLPQLLVMLDEVTCNESLRQSLWRTRSVSYGTRDFYAEHFYNQQLRRQHDNRMRPSLSSKISDPHAP</sequence>
<evidence type="ECO:0000313" key="2">
    <source>
        <dbReference type="EMBL" id="AFM27520.1"/>
    </source>
</evidence>
<evidence type="ECO:0000256" key="1">
    <source>
        <dbReference type="SAM" id="MobiDB-lite"/>
    </source>
</evidence>
<accession>I4CD79</accession>
<dbReference type="HOGENOM" id="CLU_368704_0_0_7"/>
<dbReference type="eggNOG" id="ENOG5032WCY">
    <property type="taxonomic scope" value="Bacteria"/>
</dbReference>
<dbReference type="KEGG" id="dti:Desti_4906"/>
<dbReference type="EMBL" id="CP003360">
    <property type="protein sequence ID" value="AFM27520.1"/>
    <property type="molecule type" value="Genomic_DNA"/>
</dbReference>
<dbReference type="AlphaFoldDB" id="I4CD79"/>
<proteinExistence type="predicted"/>
<organism evidence="2 3">
    <name type="scientific">Desulfomonile tiedjei (strain ATCC 49306 / DSM 6799 / DCB-1)</name>
    <dbReference type="NCBI Taxonomy" id="706587"/>
    <lineage>
        <taxon>Bacteria</taxon>
        <taxon>Pseudomonadati</taxon>
        <taxon>Thermodesulfobacteriota</taxon>
        <taxon>Desulfomonilia</taxon>
        <taxon>Desulfomonilales</taxon>
        <taxon>Desulfomonilaceae</taxon>
        <taxon>Desulfomonile</taxon>
    </lineage>
</organism>
<feature type="region of interest" description="Disordered" evidence="1">
    <location>
        <begin position="709"/>
        <end position="728"/>
    </location>
</feature>
<evidence type="ECO:0000313" key="3">
    <source>
        <dbReference type="Proteomes" id="UP000006055"/>
    </source>
</evidence>
<name>I4CD79_DESTA</name>
<keyword evidence="3" id="KW-1185">Reference proteome</keyword>
<protein>
    <submittedName>
        <fullName evidence="2">Uncharacterized protein</fullName>
    </submittedName>
</protein>
<gene>
    <name evidence="2" type="ordered locus">Desti_4906</name>
</gene>